<name>A0A846XP36_9NOCA</name>
<keyword evidence="2" id="KW-1185">Reference proteome</keyword>
<proteinExistence type="predicted"/>
<organism evidence="1 2">
    <name type="scientific">Nocardia speluncae</name>
    <dbReference type="NCBI Taxonomy" id="419477"/>
    <lineage>
        <taxon>Bacteria</taxon>
        <taxon>Bacillati</taxon>
        <taxon>Actinomycetota</taxon>
        <taxon>Actinomycetes</taxon>
        <taxon>Mycobacteriales</taxon>
        <taxon>Nocardiaceae</taxon>
        <taxon>Nocardia</taxon>
    </lineage>
</organism>
<dbReference type="EMBL" id="JAAXOO010000007">
    <property type="protein sequence ID" value="NKY36456.1"/>
    <property type="molecule type" value="Genomic_DNA"/>
</dbReference>
<gene>
    <name evidence="1" type="ORF">HGA13_25800</name>
</gene>
<reference evidence="1 2" key="1">
    <citation type="submission" date="2020-04" db="EMBL/GenBank/DDBJ databases">
        <title>MicrobeNet Type strains.</title>
        <authorList>
            <person name="Nicholson A.C."/>
        </authorList>
    </citation>
    <scope>NUCLEOTIDE SEQUENCE [LARGE SCALE GENOMIC DNA]</scope>
    <source>
        <strain evidence="1 2">DSM 45078</strain>
    </source>
</reference>
<sequence length="48" mass="5433">MCAKESLPVRVRGEAVHRLPTAWALPTLAHLELIRDAMRQWAEDGEHA</sequence>
<dbReference type="RefSeq" id="WP_157112646.1">
    <property type="nucleotide sequence ID" value="NZ_JAAXOO010000007.1"/>
</dbReference>
<accession>A0A846XP36</accession>
<dbReference type="Proteomes" id="UP000565715">
    <property type="component" value="Unassembled WGS sequence"/>
</dbReference>
<dbReference type="AlphaFoldDB" id="A0A846XP36"/>
<evidence type="ECO:0000313" key="2">
    <source>
        <dbReference type="Proteomes" id="UP000565715"/>
    </source>
</evidence>
<comment type="caution">
    <text evidence="1">The sequence shown here is derived from an EMBL/GenBank/DDBJ whole genome shotgun (WGS) entry which is preliminary data.</text>
</comment>
<evidence type="ECO:0000313" key="1">
    <source>
        <dbReference type="EMBL" id="NKY36456.1"/>
    </source>
</evidence>
<protein>
    <submittedName>
        <fullName evidence="1">Uncharacterized protein</fullName>
    </submittedName>
</protein>